<feature type="chain" id="PRO_5038950765" description="Secreted protein" evidence="1">
    <location>
        <begin position="24"/>
        <end position="130"/>
    </location>
</feature>
<evidence type="ECO:0000256" key="1">
    <source>
        <dbReference type="SAM" id="SignalP"/>
    </source>
</evidence>
<feature type="signal peptide" evidence="1">
    <location>
        <begin position="1"/>
        <end position="23"/>
    </location>
</feature>
<keyword evidence="1" id="KW-0732">Signal</keyword>
<keyword evidence="3" id="KW-1185">Reference proteome</keyword>
<dbReference type="EMBL" id="SUMC01000001">
    <property type="protein sequence ID" value="TKA13447.1"/>
    <property type="molecule type" value="Genomic_DNA"/>
</dbReference>
<accession>A0A4U0SZF8</accession>
<evidence type="ECO:0008006" key="4">
    <source>
        <dbReference type="Google" id="ProtNLM"/>
    </source>
</evidence>
<protein>
    <recommendedName>
        <fullName evidence="4">Secreted protein</fullName>
    </recommendedName>
</protein>
<reference evidence="2 3" key="1">
    <citation type="submission" date="2019-04" db="EMBL/GenBank/DDBJ databases">
        <title>Streptomyces oryziradicis sp. nov., a novel actinomycete isolated from rhizosphere soil of rice (Oryza sativa L.).</title>
        <authorList>
            <person name="Li C."/>
        </authorList>
    </citation>
    <scope>NUCLEOTIDE SEQUENCE [LARGE SCALE GENOMIC DNA]</scope>
    <source>
        <strain evidence="2 3">NEAU-C40</strain>
    </source>
</reference>
<sequence>MYPSRTRLGVALAAAGLSTAALVGCSAGAVDKALDCAQTAATVARDVQDLQNVVGNAGNSPQDAATALDRISQDLKNLGEKTSGADVSKAVDELQKAVRNARTAADNGTVPDVTPVAYAAGALTKVCAPG</sequence>
<comment type="caution">
    <text evidence="2">The sequence shown here is derived from an EMBL/GenBank/DDBJ whole genome shotgun (WGS) entry which is preliminary data.</text>
</comment>
<dbReference type="AlphaFoldDB" id="A0A4U0SZF8"/>
<evidence type="ECO:0000313" key="3">
    <source>
        <dbReference type="Proteomes" id="UP000305778"/>
    </source>
</evidence>
<evidence type="ECO:0000313" key="2">
    <source>
        <dbReference type="EMBL" id="TKA13447.1"/>
    </source>
</evidence>
<proteinExistence type="predicted"/>
<name>A0A4U0SZF8_9ACTN</name>
<dbReference type="RefSeq" id="WP_136721607.1">
    <property type="nucleotide sequence ID" value="NZ_SUMC01000001.1"/>
</dbReference>
<gene>
    <name evidence="2" type="ORF">FCI23_01785</name>
</gene>
<dbReference type="OrthoDB" id="3870331at2"/>
<dbReference type="Proteomes" id="UP000305778">
    <property type="component" value="Unassembled WGS sequence"/>
</dbReference>
<organism evidence="2 3">
    <name type="scientific">Actinacidiphila oryziradicis</name>
    <dbReference type="NCBI Taxonomy" id="2571141"/>
    <lineage>
        <taxon>Bacteria</taxon>
        <taxon>Bacillati</taxon>
        <taxon>Actinomycetota</taxon>
        <taxon>Actinomycetes</taxon>
        <taxon>Kitasatosporales</taxon>
        <taxon>Streptomycetaceae</taxon>
        <taxon>Actinacidiphila</taxon>
    </lineage>
</organism>
<dbReference type="PROSITE" id="PS51257">
    <property type="entry name" value="PROKAR_LIPOPROTEIN"/>
    <property type="match status" value="1"/>
</dbReference>